<dbReference type="Gene3D" id="3.40.50.720">
    <property type="entry name" value="NAD(P)-binding Rossmann-like Domain"/>
    <property type="match status" value="1"/>
</dbReference>
<evidence type="ECO:0000256" key="2">
    <source>
        <dbReference type="ARBA" id="ARBA00023002"/>
    </source>
</evidence>
<evidence type="ECO:0000313" key="4">
    <source>
        <dbReference type="Proteomes" id="UP001354649"/>
    </source>
</evidence>
<dbReference type="RefSeq" id="WP_059147380.1">
    <property type="nucleotide sequence ID" value="NZ_CP108856.1"/>
</dbReference>
<dbReference type="InterPro" id="IPR002347">
    <property type="entry name" value="SDR_fam"/>
</dbReference>
<dbReference type="PROSITE" id="PS00061">
    <property type="entry name" value="ADH_SHORT"/>
    <property type="match status" value="1"/>
</dbReference>
<dbReference type="InterPro" id="IPR036291">
    <property type="entry name" value="NAD(P)-bd_dom_sf"/>
</dbReference>
<protein>
    <submittedName>
        <fullName evidence="3">SDR family NAD(P)-dependent oxidoreductase</fullName>
    </submittedName>
</protein>
<dbReference type="PRINTS" id="PR00080">
    <property type="entry name" value="SDRFAMILY"/>
</dbReference>
<dbReference type="CDD" id="cd05233">
    <property type="entry name" value="SDR_c"/>
    <property type="match status" value="1"/>
</dbReference>
<dbReference type="GeneID" id="97436471"/>
<dbReference type="InterPro" id="IPR020904">
    <property type="entry name" value="Sc_DH/Rdtase_CS"/>
</dbReference>
<dbReference type="NCBIfam" id="NF005559">
    <property type="entry name" value="PRK07231.1"/>
    <property type="match status" value="1"/>
</dbReference>
<dbReference type="EMBL" id="JAZBJQ010000003">
    <property type="protein sequence ID" value="MEE4582737.1"/>
    <property type="molecule type" value="Genomic_DNA"/>
</dbReference>
<dbReference type="Pfam" id="PF13561">
    <property type="entry name" value="adh_short_C2"/>
    <property type="match status" value="1"/>
</dbReference>
<evidence type="ECO:0000313" key="3">
    <source>
        <dbReference type="EMBL" id="MEE4582737.1"/>
    </source>
</evidence>
<reference evidence="3 4" key="1">
    <citation type="submission" date="2023-11" db="EMBL/GenBank/DDBJ databases">
        <title>30 novel species of actinomycetes from the DSMZ collection.</title>
        <authorList>
            <person name="Nouioui I."/>
        </authorList>
    </citation>
    <scope>NUCLEOTIDE SEQUENCE [LARGE SCALE GENOMIC DNA]</scope>
    <source>
        <strain evidence="3 4">DSM 41602</strain>
    </source>
</reference>
<dbReference type="SUPFAM" id="SSF51735">
    <property type="entry name" value="NAD(P)-binding Rossmann-fold domains"/>
    <property type="match status" value="1"/>
</dbReference>
<accession>A0ABD5J4J9</accession>
<name>A0ABD5J4J9_9ACTN</name>
<comment type="caution">
    <text evidence="3">The sequence shown here is derived from an EMBL/GenBank/DDBJ whole genome shotgun (WGS) entry which is preliminary data.</text>
</comment>
<keyword evidence="2" id="KW-0560">Oxidoreductase</keyword>
<dbReference type="AlphaFoldDB" id="A0ABD5J4J9"/>
<dbReference type="PANTHER" id="PTHR24321:SF11">
    <property type="entry name" value="BLR0893 PROTEIN"/>
    <property type="match status" value="1"/>
</dbReference>
<evidence type="ECO:0000256" key="1">
    <source>
        <dbReference type="ARBA" id="ARBA00006484"/>
    </source>
</evidence>
<gene>
    <name evidence="3" type="ORF">V2K49_06025</name>
</gene>
<dbReference type="FunFam" id="3.40.50.720:FF:000084">
    <property type="entry name" value="Short-chain dehydrogenase reductase"/>
    <property type="match status" value="1"/>
</dbReference>
<dbReference type="GO" id="GO:0016491">
    <property type="term" value="F:oxidoreductase activity"/>
    <property type="evidence" value="ECO:0007669"/>
    <property type="project" value="UniProtKB-KW"/>
</dbReference>
<organism evidence="3 4">
    <name type="scientific">Streptomyces antimycoticus</name>
    <dbReference type="NCBI Taxonomy" id="68175"/>
    <lineage>
        <taxon>Bacteria</taxon>
        <taxon>Bacillati</taxon>
        <taxon>Actinomycetota</taxon>
        <taxon>Actinomycetes</taxon>
        <taxon>Kitasatosporales</taxon>
        <taxon>Streptomycetaceae</taxon>
        <taxon>Streptomyces</taxon>
        <taxon>Streptomyces violaceusniger group</taxon>
    </lineage>
</organism>
<dbReference type="Proteomes" id="UP001354649">
    <property type="component" value="Unassembled WGS sequence"/>
</dbReference>
<dbReference type="PANTHER" id="PTHR24321">
    <property type="entry name" value="DEHYDROGENASES, SHORT CHAIN"/>
    <property type="match status" value="1"/>
</dbReference>
<sequence>MENTIMSSHPNHHPAPVTIQARRLADKVILITGASAGMGEAATRRFAAEGAHVVAGARRTDRLQALAAELSTADNQVIAVPLDVTDEATVEAAVATAVKRFGRLDGALNSAGITSDGTPLHEKNTDMYDRVMEVNAKGVFLSMKHEIPALLAAGGGSIVNVSSIGGMVGVAGISEYVASKWAVNGLTKSAALELASSNVRVNSLAPGSTRTEMWDMLPIEFQEHLAAKSPMNQIALADDMARAALFLLSDESRWTTGAVIPAEGGHHIGR</sequence>
<proteinExistence type="inferred from homology"/>
<comment type="similarity">
    <text evidence="1">Belongs to the short-chain dehydrogenases/reductases (SDR) family.</text>
</comment>
<dbReference type="PRINTS" id="PR00081">
    <property type="entry name" value="GDHRDH"/>
</dbReference>